<keyword evidence="2" id="KW-0732">Signal</keyword>
<feature type="signal peptide" evidence="2">
    <location>
        <begin position="1"/>
        <end position="17"/>
    </location>
</feature>
<proteinExistence type="predicted"/>
<dbReference type="AlphaFoldDB" id="A0A1W7R795"/>
<reference evidence="4" key="1">
    <citation type="submission" date="2016-03" db="EMBL/GenBank/DDBJ databases">
        <title>RNAseq analyses of the sensorial organs of adult female Aedes albopictus.</title>
        <authorList>
            <person name="Fabrizio L."/>
            <person name="Ribeiro J.M."/>
            <person name="Arca B."/>
        </authorList>
    </citation>
    <scope>NUCLEOTIDE SEQUENCE</scope>
</reference>
<dbReference type="VEuPathDB" id="VectorBase:AALC636_025040"/>
<dbReference type="VEuPathDB" id="VectorBase:AALF012490"/>
<feature type="chain" id="PRO_5012845853" evidence="2">
    <location>
        <begin position="18"/>
        <end position="477"/>
    </location>
</feature>
<dbReference type="InterPro" id="IPR032084">
    <property type="entry name" value="DUF4812"/>
</dbReference>
<dbReference type="Pfam" id="PF16071">
    <property type="entry name" value="DUF4812"/>
    <property type="match status" value="1"/>
</dbReference>
<evidence type="ECO:0000259" key="3">
    <source>
        <dbReference type="Pfam" id="PF16071"/>
    </source>
</evidence>
<organism evidence="4">
    <name type="scientific">Aedes albopictus</name>
    <name type="common">Asian tiger mosquito</name>
    <name type="synonym">Stegomyia albopicta</name>
    <dbReference type="NCBI Taxonomy" id="7160"/>
    <lineage>
        <taxon>Eukaryota</taxon>
        <taxon>Metazoa</taxon>
        <taxon>Ecdysozoa</taxon>
        <taxon>Arthropoda</taxon>
        <taxon>Hexapoda</taxon>
        <taxon>Insecta</taxon>
        <taxon>Pterygota</taxon>
        <taxon>Neoptera</taxon>
        <taxon>Endopterygota</taxon>
        <taxon>Diptera</taxon>
        <taxon>Nematocera</taxon>
        <taxon>Culicoidea</taxon>
        <taxon>Culicidae</taxon>
        <taxon>Culicinae</taxon>
        <taxon>Aedini</taxon>
        <taxon>Aedes</taxon>
        <taxon>Stegomyia</taxon>
    </lineage>
</organism>
<sequence length="477" mass="53568">MLVFLAGLIHVLSMTNPLIVQFFRSNGIHINRITMDTAYSAEIINKFNSMNLRPKTRNEPEYGKLTPEQILDITRPPINNHRPKSSFIPAICNFETARKMAQENLEHQPLPDAVMDIAFRKAQVAGSANPGAALEVGPYATGVGCKNYKAGPTKCTKYRVYRPKTCGVIPKPLSASGMNERIPDFKKREKVGAMDLAIGWDYRTKREPRRAIYMDGSKPSVAPPIFEVVEPPKELNLPNVVHTGGVFSNTLGEEDFFDRDIIRQHEEYAKNYNSANRCKCNGSANSKKSNKSAKAERLERSKNGNGSEDHNKADGAELPDLAHQRAKGSPNLAQLTDQEIRSQSSRQRSPADKHKDNKIPRLCHNAPSDEVTYKVQHEFRCAFKAGIPQSNSSGTVASFDSGISNCSQKNEPKKLTIPKPREPYSKKNYIIDTLAPPFAFWKKGSGYPDYWRLVSVYQHAYKPAEKRKYPLLKTVYQ</sequence>
<protein>
    <submittedName>
        <fullName evidence="4">Putative conserved secreted protein</fullName>
    </submittedName>
</protein>
<accession>A0A1W7R795</accession>
<name>A0A1W7R795_AEDAL</name>
<feature type="compositionally biased region" description="Basic and acidic residues" evidence="1">
    <location>
        <begin position="293"/>
        <end position="323"/>
    </location>
</feature>
<dbReference type="EMBL" id="GEHC01000628">
    <property type="protein sequence ID" value="JAV47017.1"/>
    <property type="molecule type" value="Transcribed_RNA"/>
</dbReference>
<feature type="region of interest" description="Disordered" evidence="1">
    <location>
        <begin position="275"/>
        <end position="364"/>
    </location>
</feature>
<evidence type="ECO:0000256" key="2">
    <source>
        <dbReference type="SAM" id="SignalP"/>
    </source>
</evidence>
<feature type="compositionally biased region" description="Basic and acidic residues" evidence="1">
    <location>
        <begin position="349"/>
        <end position="359"/>
    </location>
</feature>
<dbReference type="VEuPathDB" id="VectorBase:AALFPA_071674"/>
<feature type="domain" description="DUF4812" evidence="3">
    <location>
        <begin position="415"/>
        <end position="477"/>
    </location>
</feature>
<evidence type="ECO:0000313" key="4">
    <source>
        <dbReference type="EMBL" id="JAV47017.1"/>
    </source>
</evidence>
<evidence type="ECO:0000256" key="1">
    <source>
        <dbReference type="SAM" id="MobiDB-lite"/>
    </source>
</evidence>